<feature type="domain" description="Serine-tRNA synthetase type1 N-terminal" evidence="2">
    <location>
        <begin position="1"/>
        <end position="38"/>
    </location>
</feature>
<dbReference type="AlphaFoldDB" id="A0A955L1C9"/>
<gene>
    <name evidence="3" type="ORF">KC678_02645</name>
</gene>
<sequence length="39" mass="4561">MIDPNFIRQNPDKVKTNTTERGNNSDVVDAWLETDKKRN</sequence>
<dbReference type="InterPro" id="IPR042103">
    <property type="entry name" value="SerRS_1_N_sf"/>
</dbReference>
<evidence type="ECO:0000313" key="3">
    <source>
        <dbReference type="EMBL" id="MCA9381138.1"/>
    </source>
</evidence>
<proteinExistence type="predicted"/>
<dbReference type="SUPFAM" id="SSF46589">
    <property type="entry name" value="tRNA-binding arm"/>
    <property type="match status" value="1"/>
</dbReference>
<feature type="region of interest" description="Disordered" evidence="1">
    <location>
        <begin position="1"/>
        <end position="39"/>
    </location>
</feature>
<feature type="compositionally biased region" description="Polar residues" evidence="1">
    <location>
        <begin position="16"/>
        <end position="26"/>
    </location>
</feature>
<dbReference type="InterPro" id="IPR010978">
    <property type="entry name" value="tRNA-bd_arm"/>
</dbReference>
<comment type="caution">
    <text evidence="3">The sequence shown here is derived from an EMBL/GenBank/DDBJ whole genome shotgun (WGS) entry which is preliminary data.</text>
</comment>
<dbReference type="Gene3D" id="1.10.287.40">
    <property type="entry name" value="Serine-tRNA synthetase, tRNA binding domain"/>
    <property type="match status" value="1"/>
</dbReference>
<evidence type="ECO:0000259" key="2">
    <source>
        <dbReference type="Pfam" id="PF02403"/>
    </source>
</evidence>
<dbReference type="GO" id="GO:0000166">
    <property type="term" value="F:nucleotide binding"/>
    <property type="evidence" value="ECO:0007669"/>
    <property type="project" value="InterPro"/>
</dbReference>
<dbReference type="Pfam" id="PF02403">
    <property type="entry name" value="Seryl_tRNA_N"/>
    <property type="match status" value="1"/>
</dbReference>
<name>A0A955L1C9_9BACT</name>
<dbReference type="EMBL" id="JAGQLJ010000051">
    <property type="protein sequence ID" value="MCA9381138.1"/>
    <property type="molecule type" value="Genomic_DNA"/>
</dbReference>
<dbReference type="Proteomes" id="UP000775877">
    <property type="component" value="Unassembled WGS sequence"/>
</dbReference>
<reference evidence="3" key="1">
    <citation type="submission" date="2020-04" db="EMBL/GenBank/DDBJ databases">
        <authorList>
            <person name="Zhang T."/>
        </authorList>
    </citation>
    <scope>NUCLEOTIDE SEQUENCE</scope>
    <source>
        <strain evidence="3">HKST-UBA13</strain>
    </source>
</reference>
<organism evidence="3 4">
    <name type="scientific">Candidatus Dojkabacteria bacterium</name>
    <dbReference type="NCBI Taxonomy" id="2099670"/>
    <lineage>
        <taxon>Bacteria</taxon>
        <taxon>Candidatus Dojkabacteria</taxon>
    </lineage>
</organism>
<evidence type="ECO:0000256" key="1">
    <source>
        <dbReference type="SAM" id="MobiDB-lite"/>
    </source>
</evidence>
<protein>
    <recommendedName>
        <fullName evidence="2">Serine-tRNA synthetase type1 N-terminal domain-containing protein</fullName>
    </recommendedName>
</protein>
<evidence type="ECO:0000313" key="4">
    <source>
        <dbReference type="Proteomes" id="UP000775877"/>
    </source>
</evidence>
<feature type="non-terminal residue" evidence="3">
    <location>
        <position position="39"/>
    </location>
</feature>
<dbReference type="InterPro" id="IPR015866">
    <property type="entry name" value="Ser-tRNA-synth_1_N"/>
</dbReference>
<reference evidence="3" key="2">
    <citation type="journal article" date="2021" name="Microbiome">
        <title>Successional dynamics and alternative stable states in a saline activated sludge microbial community over 9 years.</title>
        <authorList>
            <person name="Wang Y."/>
            <person name="Ye J."/>
            <person name="Ju F."/>
            <person name="Liu L."/>
            <person name="Boyd J.A."/>
            <person name="Deng Y."/>
            <person name="Parks D.H."/>
            <person name="Jiang X."/>
            <person name="Yin X."/>
            <person name="Woodcroft B.J."/>
            <person name="Tyson G.W."/>
            <person name="Hugenholtz P."/>
            <person name="Polz M.F."/>
            <person name="Zhang T."/>
        </authorList>
    </citation>
    <scope>NUCLEOTIDE SEQUENCE</scope>
    <source>
        <strain evidence="3">HKST-UBA13</strain>
    </source>
</reference>
<accession>A0A955L1C9</accession>